<protein>
    <submittedName>
        <fullName evidence="1">Uncharacterized protein</fullName>
    </submittedName>
</protein>
<reference evidence="1" key="1">
    <citation type="submission" date="2014-11" db="EMBL/GenBank/DDBJ databases">
        <authorList>
            <person name="Amaro Gonzalez C."/>
        </authorList>
    </citation>
    <scope>NUCLEOTIDE SEQUENCE</scope>
</reference>
<evidence type="ECO:0000313" key="1">
    <source>
        <dbReference type="EMBL" id="JAI00679.1"/>
    </source>
</evidence>
<sequence length="40" mass="4713">MVRIPALLFMTSTKNLFFYCFVTKLAVELPLNMSIQHYQC</sequence>
<dbReference type="AlphaFoldDB" id="A0A0E9XG59"/>
<dbReference type="EMBL" id="GBXM01007899">
    <property type="protein sequence ID" value="JAI00679.1"/>
    <property type="molecule type" value="Transcribed_RNA"/>
</dbReference>
<organism evidence="1">
    <name type="scientific">Anguilla anguilla</name>
    <name type="common">European freshwater eel</name>
    <name type="synonym">Muraena anguilla</name>
    <dbReference type="NCBI Taxonomy" id="7936"/>
    <lineage>
        <taxon>Eukaryota</taxon>
        <taxon>Metazoa</taxon>
        <taxon>Chordata</taxon>
        <taxon>Craniata</taxon>
        <taxon>Vertebrata</taxon>
        <taxon>Euteleostomi</taxon>
        <taxon>Actinopterygii</taxon>
        <taxon>Neopterygii</taxon>
        <taxon>Teleostei</taxon>
        <taxon>Anguilliformes</taxon>
        <taxon>Anguillidae</taxon>
        <taxon>Anguilla</taxon>
    </lineage>
</organism>
<name>A0A0E9XG59_ANGAN</name>
<accession>A0A0E9XG59</accession>
<reference evidence="1" key="2">
    <citation type="journal article" date="2015" name="Fish Shellfish Immunol.">
        <title>Early steps in the European eel (Anguilla anguilla)-Vibrio vulnificus interaction in the gills: Role of the RtxA13 toxin.</title>
        <authorList>
            <person name="Callol A."/>
            <person name="Pajuelo D."/>
            <person name="Ebbesson L."/>
            <person name="Teles M."/>
            <person name="MacKenzie S."/>
            <person name="Amaro C."/>
        </authorList>
    </citation>
    <scope>NUCLEOTIDE SEQUENCE</scope>
</reference>
<proteinExistence type="predicted"/>